<feature type="domain" description="Core-binding (CB)" evidence="7">
    <location>
        <begin position="67"/>
        <end position="147"/>
    </location>
</feature>
<gene>
    <name evidence="9" type="ORF">CP968_22055</name>
    <name evidence="8" type="ORF">GCM10010371_38460</name>
</gene>
<evidence type="ECO:0000256" key="2">
    <source>
        <dbReference type="ARBA" id="ARBA00023125"/>
    </source>
</evidence>
<dbReference type="GO" id="GO:0015074">
    <property type="term" value="P:DNA integration"/>
    <property type="evidence" value="ECO:0007669"/>
    <property type="project" value="InterPro"/>
</dbReference>
<reference evidence="8" key="3">
    <citation type="submission" date="2020-09" db="EMBL/GenBank/DDBJ databases">
        <authorList>
            <person name="Sun Q."/>
            <person name="Ohkuma M."/>
        </authorList>
    </citation>
    <scope>NUCLEOTIDE SEQUENCE</scope>
    <source>
        <strain evidence="8">JCM 4834</strain>
    </source>
</reference>
<keyword evidence="3" id="KW-0233">DNA recombination</keyword>
<dbReference type="InterPro" id="IPR044068">
    <property type="entry name" value="CB"/>
</dbReference>
<feature type="domain" description="Tyr recombinase" evidence="6">
    <location>
        <begin position="168"/>
        <end position="356"/>
    </location>
</feature>
<evidence type="ECO:0000256" key="3">
    <source>
        <dbReference type="ARBA" id="ARBA00023172"/>
    </source>
</evidence>
<evidence type="ECO:0000256" key="4">
    <source>
        <dbReference type="PROSITE-ProRule" id="PRU01248"/>
    </source>
</evidence>
<dbReference type="AlphaFoldDB" id="A0A5P2UNC6"/>
<dbReference type="InterPro" id="IPR050090">
    <property type="entry name" value="Tyrosine_recombinase_XerCD"/>
</dbReference>
<dbReference type="InterPro" id="IPR013762">
    <property type="entry name" value="Integrase-like_cat_sf"/>
</dbReference>
<reference evidence="9 10" key="2">
    <citation type="submission" date="2017-09" db="EMBL/GenBank/DDBJ databases">
        <authorList>
            <person name="Lee N."/>
            <person name="Cho B.-K."/>
        </authorList>
    </citation>
    <scope>NUCLEOTIDE SEQUENCE [LARGE SCALE GENOMIC DNA]</scope>
    <source>
        <strain evidence="9 10">ATCC 27467</strain>
    </source>
</reference>
<dbReference type="GO" id="GO:0006310">
    <property type="term" value="P:DNA recombination"/>
    <property type="evidence" value="ECO:0007669"/>
    <property type="project" value="UniProtKB-KW"/>
</dbReference>
<evidence type="ECO:0000256" key="1">
    <source>
        <dbReference type="ARBA" id="ARBA00008857"/>
    </source>
</evidence>
<evidence type="ECO:0000259" key="7">
    <source>
        <dbReference type="PROSITE" id="PS51900"/>
    </source>
</evidence>
<evidence type="ECO:0000259" key="6">
    <source>
        <dbReference type="PROSITE" id="PS51898"/>
    </source>
</evidence>
<dbReference type="PANTHER" id="PTHR30349">
    <property type="entry name" value="PHAGE INTEGRASE-RELATED"/>
    <property type="match status" value="1"/>
</dbReference>
<dbReference type="Gene3D" id="1.10.443.10">
    <property type="entry name" value="Intergrase catalytic core"/>
    <property type="match status" value="1"/>
</dbReference>
<dbReference type="Proteomes" id="UP000326831">
    <property type="component" value="Chromosome"/>
</dbReference>
<dbReference type="CDD" id="cd01189">
    <property type="entry name" value="INT_ICEBs1_C_like"/>
    <property type="match status" value="1"/>
</dbReference>
<dbReference type="PROSITE" id="PS51900">
    <property type="entry name" value="CB"/>
    <property type="match status" value="1"/>
</dbReference>
<feature type="region of interest" description="Disordered" evidence="5">
    <location>
        <begin position="20"/>
        <end position="45"/>
    </location>
</feature>
<dbReference type="Pfam" id="PF26003">
    <property type="entry name" value="Integrase_N_phage"/>
    <property type="match status" value="1"/>
</dbReference>
<comment type="similarity">
    <text evidence="1">Belongs to the 'phage' integrase family.</text>
</comment>
<evidence type="ECO:0000313" key="8">
    <source>
        <dbReference type="EMBL" id="GGZ74921.1"/>
    </source>
</evidence>
<dbReference type="InterPro" id="IPR011010">
    <property type="entry name" value="DNA_brk_join_enz"/>
</dbReference>
<name>A0A5P2UNC6_9ACTN</name>
<dbReference type="PANTHER" id="PTHR30349:SF64">
    <property type="entry name" value="PROPHAGE INTEGRASE INTD-RELATED"/>
    <property type="match status" value="1"/>
</dbReference>
<sequence length="391" mass="43151">MAGKRRQFGRVRKLPSGRYQARYLGPDGELRPAPETFRTKKDADDWLADTQTEMRRGDWRDPDAGKVAFGPYAVAWIKERELTSTTRQLYASLLKHHLEPALGAVNLAEITPPLVRSRRADKLAAGTGATTVAKSYALLRAILGTALSDELIRRNPCQVKGASSVDTPERPTATVKEVYALAEAIEPRYRALVLMAGFLGLRWGELIGLSRRDVDLEHRTVRVRRSVAELSNGQREIKAPKSAAGKRTVSIPGVILPDLHEHLKRYAEAGVDGRVFIGAKGATPRRNHFNLLWHKACREAGIKGLHFHDVRHTGNTLAASTGASTRELMTRMGHSTARAALIYQHASADRDRLIADALSGLVKKNRKNKKKDVPGTKEDPQREGHAGGTRT</sequence>
<dbReference type="SUPFAM" id="SSF56349">
    <property type="entry name" value="DNA breaking-rejoining enzymes"/>
    <property type="match status" value="1"/>
</dbReference>
<keyword evidence="2 4" id="KW-0238">DNA-binding</keyword>
<reference evidence="8" key="1">
    <citation type="journal article" date="2014" name="Int. J. Syst. Evol. Microbiol.">
        <title>Complete genome sequence of Corynebacterium casei LMG S-19264T (=DSM 44701T), isolated from a smear-ripened cheese.</title>
        <authorList>
            <consortium name="US DOE Joint Genome Institute (JGI-PGF)"/>
            <person name="Walter F."/>
            <person name="Albersmeier A."/>
            <person name="Kalinowski J."/>
            <person name="Ruckert C."/>
        </authorList>
    </citation>
    <scope>NUCLEOTIDE SEQUENCE</scope>
    <source>
        <strain evidence="8">JCM 4834</strain>
    </source>
</reference>
<dbReference type="Gene3D" id="1.10.150.130">
    <property type="match status" value="1"/>
</dbReference>
<dbReference type="EMBL" id="BMVX01000013">
    <property type="protein sequence ID" value="GGZ74921.1"/>
    <property type="molecule type" value="Genomic_DNA"/>
</dbReference>
<dbReference type="GO" id="GO:0003677">
    <property type="term" value="F:DNA binding"/>
    <property type="evidence" value="ECO:0007669"/>
    <property type="project" value="UniProtKB-UniRule"/>
</dbReference>
<protein>
    <submittedName>
        <fullName evidence="8">Prophage phiRv2 integrase</fullName>
    </submittedName>
    <submittedName>
        <fullName evidence="9">Site-specific integrase</fullName>
    </submittedName>
</protein>
<dbReference type="KEGG" id="ssub:CP968_22055"/>
<feature type="compositionally biased region" description="Basic and acidic residues" evidence="5">
    <location>
        <begin position="28"/>
        <end position="44"/>
    </location>
</feature>
<keyword evidence="10" id="KW-1185">Reference proteome</keyword>
<evidence type="ECO:0000313" key="9">
    <source>
        <dbReference type="EMBL" id="QEU80613.1"/>
    </source>
</evidence>
<dbReference type="EMBL" id="CP023701">
    <property type="protein sequence ID" value="QEU80613.1"/>
    <property type="molecule type" value="Genomic_DNA"/>
</dbReference>
<organism evidence="9 10">
    <name type="scientific">Streptomyces subrutilus</name>
    <dbReference type="NCBI Taxonomy" id="36818"/>
    <lineage>
        <taxon>Bacteria</taxon>
        <taxon>Bacillati</taxon>
        <taxon>Actinomycetota</taxon>
        <taxon>Actinomycetes</taxon>
        <taxon>Kitasatosporales</taxon>
        <taxon>Streptomycetaceae</taxon>
        <taxon>Streptomyces</taxon>
    </lineage>
</organism>
<evidence type="ECO:0000256" key="5">
    <source>
        <dbReference type="SAM" id="MobiDB-lite"/>
    </source>
</evidence>
<dbReference type="Proteomes" id="UP000634660">
    <property type="component" value="Unassembled WGS sequence"/>
</dbReference>
<evidence type="ECO:0000313" key="10">
    <source>
        <dbReference type="Proteomes" id="UP000326831"/>
    </source>
</evidence>
<accession>A0A5P2UNC6</accession>
<dbReference type="PROSITE" id="PS51898">
    <property type="entry name" value="TYR_RECOMBINASE"/>
    <property type="match status" value="1"/>
</dbReference>
<feature type="region of interest" description="Disordered" evidence="5">
    <location>
        <begin position="360"/>
        <end position="391"/>
    </location>
</feature>
<dbReference type="InterPro" id="IPR058717">
    <property type="entry name" value="Phage_L5_Integrase_N"/>
</dbReference>
<dbReference type="InterPro" id="IPR010998">
    <property type="entry name" value="Integrase_recombinase_N"/>
</dbReference>
<dbReference type="RefSeq" id="WP_150519634.1">
    <property type="nucleotide sequence ID" value="NZ_BMVX01000013.1"/>
</dbReference>
<dbReference type="InterPro" id="IPR002104">
    <property type="entry name" value="Integrase_catalytic"/>
</dbReference>
<dbReference type="Pfam" id="PF00589">
    <property type="entry name" value="Phage_integrase"/>
    <property type="match status" value="1"/>
</dbReference>
<feature type="compositionally biased region" description="Basic and acidic residues" evidence="5">
    <location>
        <begin position="371"/>
        <end position="385"/>
    </location>
</feature>
<dbReference type="OrthoDB" id="4529782at2"/>
<proteinExistence type="inferred from homology"/>